<evidence type="ECO:0000313" key="1">
    <source>
        <dbReference type="EMBL" id="KAL2739919.1"/>
    </source>
</evidence>
<gene>
    <name evidence="1" type="ORF">V1477_011308</name>
</gene>
<dbReference type="Proteomes" id="UP001607303">
    <property type="component" value="Unassembled WGS sequence"/>
</dbReference>
<name>A0ABD2C572_VESMC</name>
<sequence length="136" mass="15080">MVQRLETASVRSVPIINSRSSLVVANDKDLPPGSGQLRRHPRRLEVAQIRLLVSEAATGVCSSHCREWSKALQRSPTVHLAALPPKDPGVRFVATKKDTEEGAGNEKMEGRREDCAFAAYTEVRSRAEITRSPFMR</sequence>
<reference evidence="1 2" key="1">
    <citation type="journal article" date="2024" name="Ann. Entomol. Soc. Am.">
        <title>Genomic analyses of the southern and eastern yellowjacket wasps (Hymenoptera: Vespidae) reveal evolutionary signatures of social life.</title>
        <authorList>
            <person name="Catto M.A."/>
            <person name="Caine P.B."/>
            <person name="Orr S.E."/>
            <person name="Hunt B.G."/>
            <person name="Goodisman M.A.D."/>
        </authorList>
    </citation>
    <scope>NUCLEOTIDE SEQUENCE [LARGE SCALE GENOMIC DNA]</scope>
    <source>
        <strain evidence="1">232</strain>
        <tissue evidence="1">Head and thorax</tissue>
    </source>
</reference>
<accession>A0ABD2C572</accession>
<protein>
    <submittedName>
        <fullName evidence="1">Uncharacterized protein</fullName>
    </submittedName>
</protein>
<dbReference type="EMBL" id="JAYRBN010000061">
    <property type="protein sequence ID" value="KAL2739919.1"/>
    <property type="molecule type" value="Genomic_DNA"/>
</dbReference>
<comment type="caution">
    <text evidence="1">The sequence shown here is derived from an EMBL/GenBank/DDBJ whole genome shotgun (WGS) entry which is preliminary data.</text>
</comment>
<organism evidence="1 2">
    <name type="scientific">Vespula maculifrons</name>
    <name type="common">Eastern yellow jacket</name>
    <name type="synonym">Wasp</name>
    <dbReference type="NCBI Taxonomy" id="7453"/>
    <lineage>
        <taxon>Eukaryota</taxon>
        <taxon>Metazoa</taxon>
        <taxon>Ecdysozoa</taxon>
        <taxon>Arthropoda</taxon>
        <taxon>Hexapoda</taxon>
        <taxon>Insecta</taxon>
        <taxon>Pterygota</taxon>
        <taxon>Neoptera</taxon>
        <taxon>Endopterygota</taxon>
        <taxon>Hymenoptera</taxon>
        <taxon>Apocrita</taxon>
        <taxon>Aculeata</taxon>
        <taxon>Vespoidea</taxon>
        <taxon>Vespidae</taxon>
        <taxon>Vespinae</taxon>
        <taxon>Vespula</taxon>
    </lineage>
</organism>
<dbReference type="AlphaFoldDB" id="A0ABD2C572"/>
<keyword evidence="2" id="KW-1185">Reference proteome</keyword>
<evidence type="ECO:0000313" key="2">
    <source>
        <dbReference type="Proteomes" id="UP001607303"/>
    </source>
</evidence>
<proteinExistence type="predicted"/>